<dbReference type="InterPro" id="IPR000182">
    <property type="entry name" value="GNAT_dom"/>
</dbReference>
<feature type="domain" description="TcmA/NAT10 helicase" evidence="10">
    <location>
        <begin position="195"/>
        <end position="355"/>
    </location>
</feature>
<dbReference type="InterPro" id="IPR013562">
    <property type="entry name" value="TmcA/NAT10_N"/>
</dbReference>
<keyword evidence="1 9" id="KW-0963">Cytoplasm</keyword>
<keyword evidence="2 9" id="KW-0820">tRNA-binding</keyword>
<evidence type="ECO:0000256" key="5">
    <source>
        <dbReference type="ARBA" id="ARBA00022741"/>
    </source>
</evidence>
<dbReference type="Gene3D" id="3.40.50.300">
    <property type="entry name" value="P-loop containing nucleotide triphosphate hydrolases"/>
    <property type="match status" value="1"/>
</dbReference>
<dbReference type="RefSeq" id="WP_111607066.1">
    <property type="nucleotide sequence ID" value="NZ_BMLJ01000004.1"/>
</dbReference>
<organism evidence="13 14">
    <name type="scientific">Marinomonas arctica</name>
    <dbReference type="NCBI Taxonomy" id="383750"/>
    <lineage>
        <taxon>Bacteria</taxon>
        <taxon>Pseudomonadati</taxon>
        <taxon>Pseudomonadota</taxon>
        <taxon>Gammaproteobacteria</taxon>
        <taxon>Oceanospirillales</taxon>
        <taxon>Oceanospirillaceae</taxon>
        <taxon>Marinomonas</taxon>
    </lineage>
</organism>
<evidence type="ECO:0000259" key="10">
    <source>
        <dbReference type="Pfam" id="PF05127"/>
    </source>
</evidence>
<keyword evidence="14" id="KW-1185">Reference proteome</keyword>
<keyword evidence="4 9" id="KW-0819">tRNA processing</keyword>
<feature type="binding site" evidence="9">
    <location>
        <begin position="487"/>
        <end position="489"/>
    </location>
    <ligand>
        <name>acetyl-CoA</name>
        <dbReference type="ChEBI" id="CHEBI:57288"/>
    </ligand>
</feature>
<dbReference type="OrthoDB" id="5578851at2"/>
<protein>
    <recommendedName>
        <fullName evidence="9">tRNA(Met) cytidine acetyltransferase TmcA</fullName>
        <ecNumber evidence="9">2.3.1.193</ecNumber>
    </recommendedName>
</protein>
<dbReference type="Gene3D" id="3.40.50.11040">
    <property type="match status" value="1"/>
</dbReference>
<feature type="domain" description="TmcA/NAT10 N-terminal" evidence="11">
    <location>
        <begin position="3"/>
        <end position="144"/>
    </location>
</feature>
<evidence type="ECO:0000256" key="4">
    <source>
        <dbReference type="ARBA" id="ARBA00022694"/>
    </source>
</evidence>
<comment type="similarity">
    <text evidence="9">Belongs to the TmcA family.</text>
</comment>
<evidence type="ECO:0000259" key="12">
    <source>
        <dbReference type="Pfam" id="PF13718"/>
    </source>
</evidence>
<evidence type="ECO:0000256" key="2">
    <source>
        <dbReference type="ARBA" id="ARBA00022555"/>
    </source>
</evidence>
<dbReference type="GO" id="GO:0005737">
    <property type="term" value="C:cytoplasm"/>
    <property type="evidence" value="ECO:0007669"/>
    <property type="project" value="UniProtKB-SubCell"/>
</dbReference>
<evidence type="ECO:0000256" key="3">
    <source>
        <dbReference type="ARBA" id="ARBA00022679"/>
    </source>
</evidence>
<evidence type="ECO:0000256" key="1">
    <source>
        <dbReference type="ARBA" id="ARBA00022490"/>
    </source>
</evidence>
<dbReference type="GO" id="GO:0002101">
    <property type="term" value="P:tRNA wobble cytosine modification"/>
    <property type="evidence" value="ECO:0007669"/>
    <property type="project" value="UniProtKB-UniRule"/>
</dbReference>
<dbReference type="Proteomes" id="UP000516370">
    <property type="component" value="Chromosome"/>
</dbReference>
<keyword evidence="3 9" id="KW-0808">Transferase</keyword>
<comment type="catalytic activity">
    <reaction evidence="9">
        <text>cytidine(34) in elongator tRNA(Met) + acetyl-CoA + ATP + H2O = N(4)-acetylcytidine(34) in elongator tRNA(Met) + ADP + phosphate + CoA + H(+)</text>
        <dbReference type="Rhea" id="RHEA:43788"/>
        <dbReference type="Rhea" id="RHEA-COMP:10693"/>
        <dbReference type="Rhea" id="RHEA-COMP:10694"/>
        <dbReference type="ChEBI" id="CHEBI:15377"/>
        <dbReference type="ChEBI" id="CHEBI:15378"/>
        <dbReference type="ChEBI" id="CHEBI:30616"/>
        <dbReference type="ChEBI" id="CHEBI:43474"/>
        <dbReference type="ChEBI" id="CHEBI:57287"/>
        <dbReference type="ChEBI" id="CHEBI:57288"/>
        <dbReference type="ChEBI" id="CHEBI:74900"/>
        <dbReference type="ChEBI" id="CHEBI:82748"/>
        <dbReference type="ChEBI" id="CHEBI:456216"/>
        <dbReference type="EC" id="2.3.1.193"/>
    </reaction>
</comment>
<feature type="domain" description="N-acetyltransferase" evidence="12">
    <location>
        <begin position="396"/>
        <end position="507"/>
    </location>
</feature>
<evidence type="ECO:0000256" key="6">
    <source>
        <dbReference type="ARBA" id="ARBA00022840"/>
    </source>
</evidence>
<keyword evidence="6 9" id="KW-0067">ATP-binding</keyword>
<dbReference type="AlphaFoldDB" id="A0A7H1J8A1"/>
<dbReference type="Gene3D" id="3.40.630.30">
    <property type="match status" value="1"/>
</dbReference>
<evidence type="ECO:0000256" key="9">
    <source>
        <dbReference type="HAMAP-Rule" id="MF_01886"/>
    </source>
</evidence>
<dbReference type="SUPFAM" id="SSF52540">
    <property type="entry name" value="P-loop containing nucleoside triphosphate hydrolases"/>
    <property type="match status" value="1"/>
</dbReference>
<evidence type="ECO:0000256" key="8">
    <source>
        <dbReference type="ARBA" id="ARBA00023315"/>
    </source>
</evidence>
<dbReference type="Pfam" id="PF08351">
    <property type="entry name" value="TmcA_N"/>
    <property type="match status" value="1"/>
</dbReference>
<dbReference type="InterPro" id="IPR024914">
    <property type="entry name" value="tRNA_acetyltr_TmcA"/>
</dbReference>
<comment type="caution">
    <text evidence="9">Lacks conserved residue(s) required for the propagation of feature annotation.</text>
</comment>
<comment type="subcellular location">
    <subcellularLocation>
        <location evidence="9">Cytoplasm</location>
    </subcellularLocation>
</comment>
<feature type="binding site" evidence="9">
    <location>
        <position position="179"/>
    </location>
    <ligand>
        <name>ATP</name>
        <dbReference type="ChEBI" id="CHEBI:30616"/>
    </ligand>
</feature>
<dbReference type="GO" id="GO:1904812">
    <property type="term" value="P:rRNA acetylation involved in maturation of SSU-rRNA"/>
    <property type="evidence" value="ECO:0007669"/>
    <property type="project" value="TreeGrafter"/>
</dbReference>
<evidence type="ECO:0000313" key="13">
    <source>
        <dbReference type="EMBL" id="QNT06717.1"/>
    </source>
</evidence>
<dbReference type="InterPro" id="IPR007807">
    <property type="entry name" value="TcmA/NAT10_helicase"/>
</dbReference>
<feature type="binding site" evidence="9">
    <location>
        <position position="338"/>
    </location>
    <ligand>
        <name>ATP</name>
        <dbReference type="ChEBI" id="CHEBI:30616"/>
    </ligand>
</feature>
<keyword evidence="8 9" id="KW-0012">Acyltransferase</keyword>
<dbReference type="HAMAP" id="MF_01886">
    <property type="entry name" value="tRNA_acetyltr_TmcA"/>
    <property type="match status" value="1"/>
</dbReference>
<evidence type="ECO:0000259" key="11">
    <source>
        <dbReference type="Pfam" id="PF08351"/>
    </source>
</evidence>
<dbReference type="InterPro" id="IPR032672">
    <property type="entry name" value="TmcA/NAT10/Kre33"/>
</dbReference>
<dbReference type="GO" id="GO:0000049">
    <property type="term" value="F:tRNA binding"/>
    <property type="evidence" value="ECO:0007669"/>
    <property type="project" value="UniProtKB-UniRule"/>
</dbReference>
<dbReference type="InterPro" id="IPR016181">
    <property type="entry name" value="Acyl_CoA_acyltransferase"/>
</dbReference>
<name>A0A7H1J8A1_9GAMM</name>
<keyword evidence="5 9" id="KW-0547">Nucleotide-binding</keyword>
<evidence type="ECO:0000256" key="7">
    <source>
        <dbReference type="ARBA" id="ARBA00022884"/>
    </source>
</evidence>
<sequence length="700" mass="77950">MSDHHRHCFLLKGSPNEVLSGFLTLSKNFSTPLIAAYDVSQYDTALLSSTTPFITCSFKQARQQLGRSHEAILVDLNQGVSASALAILSGTVRGNGLFAIALPDDEWLSMADQDLARYLPWPFEPEQVTSYFKHYLLNKLQDATSPFTLLLSGKNKKHSVNPLPALKPIEPNAPLTQEQAEAQSCLLAELAKSYVLIAPRGRGKSTLLGDSLAKLLGRGKRVAITAPNQDAILSLRSRFESTLSQIGIEYELPFFAPDALINDPNEWDFLFIDEAAMIPLPMLMALNEKAKHCLFSTTDYGYEGAGKGFGIRFCRDLSAQKTTQSIALQELTLNQPIRWGGNDPLENWINDCFFLAATDSHTIDSIDENTTKPATEFKRLTGENWLTHSDRLADTFNLLVSAHYQTSPDNLRWILDDPSVSTYLLLDKDQVQSVAIITEEGDLPAALSQEVMQGKRRPRGHLVPQSLLAHEGIEDAGQYCYWRISRIATIQSQQNKGSASKLLTHIESLAKDRCDFLCSSFAATPDVVSFWLKNGYVPVRLGTTKDQASGSYSLMMVKPITEQAYKLASAWRTRFIEHFLLNLLLQYSDLSTDLVMLMLGHKHDPRANLPALAQLSKQDLHDIVLFVEHHRPFDSIRAIFLKAMLSLTLKGLLSPNNPIEKLALEVALGREVKQTLQNAQLSGKKAMHQSFKSLLQKKAL</sequence>
<dbReference type="EMBL" id="CP061081">
    <property type="protein sequence ID" value="QNT06717.1"/>
    <property type="molecule type" value="Genomic_DNA"/>
</dbReference>
<dbReference type="SUPFAM" id="SSF55729">
    <property type="entry name" value="Acyl-CoA N-acyltransferases (Nat)"/>
    <property type="match status" value="1"/>
</dbReference>
<gene>
    <name evidence="9" type="primary">tmcA</name>
    <name evidence="13" type="ORF">IBG28_03435</name>
</gene>
<dbReference type="Pfam" id="PF13718">
    <property type="entry name" value="GNAT_acetyltr_2"/>
    <property type="match status" value="1"/>
</dbReference>
<dbReference type="GO" id="GO:0005524">
    <property type="term" value="F:ATP binding"/>
    <property type="evidence" value="ECO:0007669"/>
    <property type="project" value="UniProtKB-UniRule"/>
</dbReference>
<keyword evidence="7 9" id="KW-0694">RNA-binding</keyword>
<dbReference type="PANTHER" id="PTHR10925">
    <property type="entry name" value="N-ACETYLTRANSFERASE 10"/>
    <property type="match status" value="1"/>
</dbReference>
<proteinExistence type="inferred from homology"/>
<accession>A0A7H1J8A1</accession>
<comment type="function">
    <text evidence="9">Catalyzes the formation of N(4)-acetylcytidine (ac(4)C) at the wobble position of tRNA(Met), by using acetyl-CoA as an acetyl donor and ATP (or GTP).</text>
</comment>
<reference evidence="13 14" key="1">
    <citation type="submission" date="2020-09" db="EMBL/GenBank/DDBJ databases">
        <title>Complete genome sequence of an Arctic sea ice bacterium Marinomonas arctica BSI20414.</title>
        <authorList>
            <person name="Liao L."/>
            <person name="Chen B."/>
        </authorList>
    </citation>
    <scope>NUCLEOTIDE SEQUENCE [LARGE SCALE GENOMIC DNA]</scope>
    <source>
        <strain evidence="13 14">BSI20414</strain>
    </source>
</reference>
<dbReference type="EC" id="2.3.1.193" evidence="9"/>
<dbReference type="Pfam" id="PF05127">
    <property type="entry name" value="NAT10_TcmA_helicase"/>
    <property type="match status" value="1"/>
</dbReference>
<dbReference type="GO" id="GO:1990883">
    <property type="term" value="F:18S rRNA cytidine N-acetyltransferase activity"/>
    <property type="evidence" value="ECO:0007669"/>
    <property type="project" value="TreeGrafter"/>
</dbReference>
<dbReference type="GO" id="GO:0051392">
    <property type="term" value="F:tRNA cytidine N4-acetyltransferase activity"/>
    <property type="evidence" value="ECO:0007669"/>
    <property type="project" value="UniProtKB-UniRule"/>
</dbReference>
<dbReference type="KEGG" id="mard:IBG28_03435"/>
<dbReference type="GO" id="GO:0051391">
    <property type="term" value="P:tRNA acetylation"/>
    <property type="evidence" value="ECO:0007669"/>
    <property type="project" value="UniProtKB-UniRule"/>
</dbReference>
<dbReference type="InterPro" id="IPR038321">
    <property type="entry name" value="TmcA_C_sf"/>
</dbReference>
<evidence type="ECO:0000313" key="14">
    <source>
        <dbReference type="Proteomes" id="UP000516370"/>
    </source>
</evidence>
<dbReference type="PANTHER" id="PTHR10925:SF5">
    <property type="entry name" value="RNA CYTIDINE ACETYLTRANSFERASE"/>
    <property type="match status" value="1"/>
</dbReference>
<dbReference type="InterPro" id="IPR027417">
    <property type="entry name" value="P-loop_NTPase"/>
</dbReference>
<dbReference type="Gene3D" id="1.20.120.890">
    <property type="entry name" value="tRNA(Met) cytidine acetyltransferase, tail domain"/>
    <property type="match status" value="1"/>
</dbReference>